<evidence type="ECO:0000313" key="6">
    <source>
        <dbReference type="Proteomes" id="UP000322918"/>
    </source>
</evidence>
<evidence type="ECO:0000313" key="3">
    <source>
        <dbReference type="EMBL" id="KAA8483319.1"/>
    </source>
</evidence>
<protein>
    <submittedName>
        <fullName evidence="4">Energy transducer TonB</fullName>
    </submittedName>
</protein>
<proteinExistence type="predicted"/>
<organism evidence="4 5">
    <name type="scientific">Arcticibacter tournemirensis</name>
    <dbReference type="NCBI Taxonomy" id="699437"/>
    <lineage>
        <taxon>Bacteria</taxon>
        <taxon>Pseudomonadati</taxon>
        <taxon>Bacteroidota</taxon>
        <taxon>Sphingobacteriia</taxon>
        <taxon>Sphingobacteriales</taxon>
        <taxon>Sphingobacteriaceae</taxon>
        <taxon>Arcticibacter</taxon>
    </lineage>
</organism>
<keyword evidence="2" id="KW-0472">Membrane</keyword>
<evidence type="ECO:0000313" key="5">
    <source>
        <dbReference type="Proteomes" id="UP000290848"/>
    </source>
</evidence>
<evidence type="ECO:0000313" key="4">
    <source>
        <dbReference type="EMBL" id="RXF70733.1"/>
    </source>
</evidence>
<accession>A0A4Q0MCB2</accession>
<gene>
    <name evidence="4" type="ORF">EKH83_08840</name>
    <name evidence="3" type="ORF">F1649_09000</name>
</gene>
<evidence type="ECO:0000256" key="2">
    <source>
        <dbReference type="SAM" id="Phobius"/>
    </source>
</evidence>
<feature type="transmembrane region" description="Helical" evidence="2">
    <location>
        <begin position="12"/>
        <end position="34"/>
    </location>
</feature>
<dbReference type="OrthoDB" id="676306at2"/>
<comment type="caution">
    <text evidence="4">The sequence shown here is derived from an EMBL/GenBank/DDBJ whole genome shotgun (WGS) entry which is preliminary data.</text>
</comment>
<feature type="region of interest" description="Disordered" evidence="1">
    <location>
        <begin position="63"/>
        <end position="178"/>
    </location>
</feature>
<sequence length="272" mass="28553">MQYQEENNYPKALLLSGGLMAAFLLISYLIVFGMPVPQEVGTGGIVVNYGTSEVGMGDDFMSIEEPSVDPNANNTPPDRVVPDAETVPTPSAESSEKSVVTQESEDAPAVSTPQKPTSSPVAAPSKEVKESKPVVNQNALYKGKKSTGTGGGDGTGNTPGNQGDPDGDPLASNYGKGGSGFGNTKLTLAGRHFLNLPRINDEGQQSGKVYVEIRVDKSGEVVYARAGVKGTTLSDQSLWRKCEQAVMGASLNQLESAPDVQIGVVVFNFKVK</sequence>
<keyword evidence="2" id="KW-1133">Transmembrane helix</keyword>
<dbReference type="AlphaFoldDB" id="A0A4Q0MCB2"/>
<name>A0A4Q0MCB2_9SPHI</name>
<dbReference type="Proteomes" id="UP000290848">
    <property type="component" value="Unassembled WGS sequence"/>
</dbReference>
<dbReference type="EMBL" id="RXOC01000004">
    <property type="protein sequence ID" value="RXF70733.1"/>
    <property type="molecule type" value="Genomic_DNA"/>
</dbReference>
<evidence type="ECO:0000256" key="1">
    <source>
        <dbReference type="SAM" id="MobiDB-lite"/>
    </source>
</evidence>
<dbReference type="EMBL" id="VWNE01000012">
    <property type="protein sequence ID" value="KAA8483319.1"/>
    <property type="molecule type" value="Genomic_DNA"/>
</dbReference>
<feature type="compositionally biased region" description="Polar residues" evidence="1">
    <location>
        <begin position="88"/>
        <end position="102"/>
    </location>
</feature>
<keyword evidence="6" id="KW-1185">Reference proteome</keyword>
<feature type="compositionally biased region" description="Polar residues" evidence="1">
    <location>
        <begin position="111"/>
        <end position="120"/>
    </location>
</feature>
<dbReference type="RefSeq" id="WP_128769038.1">
    <property type="nucleotide sequence ID" value="NZ_RXOC01000004.1"/>
</dbReference>
<dbReference type="Proteomes" id="UP000322918">
    <property type="component" value="Unassembled WGS sequence"/>
</dbReference>
<reference evidence="4 5" key="1">
    <citation type="submission" date="2018-12" db="EMBL/GenBank/DDBJ databases">
        <title>The Draft Genome Sequence of the Soil Bacterium Pedobacter tournemirensis R1.</title>
        <authorList>
            <person name="He J."/>
        </authorList>
    </citation>
    <scope>NUCLEOTIDE SEQUENCE [LARGE SCALE GENOMIC DNA]</scope>
    <source>
        <strain evidence="4 5">R1</strain>
    </source>
</reference>
<reference evidence="3 6" key="2">
    <citation type="submission" date="2019-09" db="EMBL/GenBank/DDBJ databases">
        <title>Pararcticibacter amylolyticus gen. nov., sp. nov., isolated from a rottenly hemp rope, and reclassification of Pedobacter tournemirensis as Pararcticibacter tournemirensis comb. nov.</title>
        <authorList>
            <person name="Cai Y."/>
        </authorList>
    </citation>
    <scope>NUCLEOTIDE SEQUENCE [LARGE SCALE GENOMIC DNA]</scope>
    <source>
        <strain evidence="3 6">TF5-37.2-LB10</strain>
    </source>
</reference>
<feature type="compositionally biased region" description="Gly residues" evidence="1">
    <location>
        <begin position="148"/>
        <end position="157"/>
    </location>
</feature>
<keyword evidence="2" id="KW-0812">Transmembrane</keyword>